<comment type="caution">
    <text evidence="1">The sequence shown here is derived from an EMBL/GenBank/DDBJ whole genome shotgun (WGS) entry which is preliminary data.</text>
</comment>
<gene>
    <name evidence="1" type="ORF">B0187_04960</name>
</gene>
<name>A0A1T0ASY6_9PAST</name>
<dbReference type="Proteomes" id="UP000190867">
    <property type="component" value="Unassembled WGS sequence"/>
</dbReference>
<sequence>MKLNVFKGYVSNPKALLQEVSVGIVYFIHNGRNAWHSTWSQKYHSDGSFFTTFDEAKERAEQLRTNGSVFYIHQMPCLVLRTKDNTFLVSGIAKTSDPLDPLKDYDPELLYANKEISSVLDYLKGVYSFTENLIIFCSNDPKFRVKSHNGGFLRSNKSYCYSSDYPFEWEDYATEYYSSSIMNLYRIFNNLPNN</sequence>
<evidence type="ECO:0000313" key="2">
    <source>
        <dbReference type="Proteomes" id="UP000190867"/>
    </source>
</evidence>
<dbReference type="OrthoDB" id="7057251at2"/>
<dbReference type="STRING" id="734.B0187_04960"/>
<protein>
    <submittedName>
        <fullName evidence="1">Uncharacterized protein</fullName>
    </submittedName>
</protein>
<keyword evidence="2" id="KW-1185">Reference proteome</keyword>
<dbReference type="AlphaFoldDB" id="A0A1T0ASY6"/>
<dbReference type="EMBL" id="MUYA01000006">
    <property type="protein sequence ID" value="OOR99443.1"/>
    <property type="molecule type" value="Genomic_DNA"/>
</dbReference>
<organism evidence="1 2">
    <name type="scientific">Haemophilus paracuniculus</name>
    <dbReference type="NCBI Taxonomy" id="734"/>
    <lineage>
        <taxon>Bacteria</taxon>
        <taxon>Pseudomonadati</taxon>
        <taxon>Pseudomonadota</taxon>
        <taxon>Gammaproteobacteria</taxon>
        <taxon>Pasteurellales</taxon>
        <taxon>Pasteurellaceae</taxon>
        <taxon>Haemophilus</taxon>
    </lineage>
</organism>
<evidence type="ECO:0000313" key="1">
    <source>
        <dbReference type="EMBL" id="OOR99443.1"/>
    </source>
</evidence>
<proteinExistence type="predicted"/>
<reference evidence="1 2" key="1">
    <citation type="submission" date="2017-02" db="EMBL/GenBank/DDBJ databases">
        <title>Draft genome sequence of Haemophilus paracuniculus CCUG 43573 type strain.</title>
        <authorList>
            <person name="Engstrom-Jakobsson H."/>
            <person name="Salva-Serra F."/>
            <person name="Thorell K."/>
            <person name="Gonzales-Siles L."/>
            <person name="Karlsson R."/>
            <person name="Boulund F."/>
            <person name="Engstrand L."/>
            <person name="Kristiansson E."/>
            <person name="Moore E."/>
        </authorList>
    </citation>
    <scope>NUCLEOTIDE SEQUENCE [LARGE SCALE GENOMIC DNA]</scope>
    <source>
        <strain evidence="1 2">CCUG 43573</strain>
    </source>
</reference>
<accession>A0A1T0ASY6</accession>
<dbReference type="RefSeq" id="WP_078236760.1">
    <property type="nucleotide sequence ID" value="NZ_MUYA01000006.1"/>
</dbReference>